<keyword evidence="3" id="KW-1185">Reference proteome</keyword>
<dbReference type="EMBL" id="JBDKWZ010000026">
    <property type="protein sequence ID" value="MEN7551762.1"/>
    <property type="molecule type" value="Genomic_DNA"/>
</dbReference>
<dbReference type="Proteomes" id="UP001403385">
    <property type="component" value="Unassembled WGS sequence"/>
</dbReference>
<reference evidence="2 3" key="1">
    <citation type="submission" date="2024-04" db="EMBL/GenBank/DDBJ databases">
        <title>Novel genus in family Flammeovirgaceae.</title>
        <authorList>
            <person name="Nguyen T.H."/>
            <person name="Vuong T.Q."/>
            <person name="Le H."/>
            <person name="Kim S.-G."/>
        </authorList>
    </citation>
    <scope>NUCLEOTIDE SEQUENCE [LARGE SCALE GENOMIC DNA]</scope>
    <source>
        <strain evidence="2 3">JCM 23209</strain>
    </source>
</reference>
<feature type="compositionally biased region" description="Basic and acidic residues" evidence="1">
    <location>
        <begin position="19"/>
        <end position="28"/>
    </location>
</feature>
<evidence type="ECO:0000313" key="3">
    <source>
        <dbReference type="Proteomes" id="UP001403385"/>
    </source>
</evidence>
<feature type="compositionally biased region" description="Basic residues" evidence="1">
    <location>
        <begin position="1"/>
        <end position="10"/>
    </location>
</feature>
<evidence type="ECO:0000256" key="1">
    <source>
        <dbReference type="SAM" id="MobiDB-lite"/>
    </source>
</evidence>
<accession>A0AAW9S680</accession>
<organism evidence="2 3">
    <name type="scientific">Rapidithrix thailandica</name>
    <dbReference type="NCBI Taxonomy" id="413964"/>
    <lineage>
        <taxon>Bacteria</taxon>
        <taxon>Pseudomonadati</taxon>
        <taxon>Bacteroidota</taxon>
        <taxon>Cytophagia</taxon>
        <taxon>Cytophagales</taxon>
        <taxon>Flammeovirgaceae</taxon>
        <taxon>Rapidithrix</taxon>
    </lineage>
</organism>
<gene>
    <name evidence="2" type="ORF">AAG747_27855</name>
</gene>
<evidence type="ECO:0000313" key="2">
    <source>
        <dbReference type="EMBL" id="MEN7551762.1"/>
    </source>
</evidence>
<comment type="caution">
    <text evidence="2">The sequence shown here is derived from an EMBL/GenBank/DDBJ whole genome shotgun (WGS) entry which is preliminary data.</text>
</comment>
<feature type="region of interest" description="Disordered" evidence="1">
    <location>
        <begin position="1"/>
        <end position="30"/>
    </location>
</feature>
<sequence length="76" mass="8875">MSRSKKKSKIRSMTTASSEKQDKREANRKLRRVVKQKINNSEEAVLPELREVSDIWNFNKDGKTYDSAMGAKEMRK</sequence>
<dbReference type="RefSeq" id="WP_346824541.1">
    <property type="nucleotide sequence ID" value="NZ_JBDKWZ010000026.1"/>
</dbReference>
<protein>
    <submittedName>
        <fullName evidence="2">Uncharacterized protein</fullName>
    </submittedName>
</protein>
<name>A0AAW9S680_9BACT</name>
<dbReference type="AlphaFoldDB" id="A0AAW9S680"/>
<proteinExistence type="predicted"/>